<organism evidence="1 2">
    <name type="scientific">Paracoccus saliphilus</name>
    <dbReference type="NCBI Taxonomy" id="405559"/>
    <lineage>
        <taxon>Bacteria</taxon>
        <taxon>Pseudomonadati</taxon>
        <taxon>Pseudomonadota</taxon>
        <taxon>Alphaproteobacteria</taxon>
        <taxon>Rhodobacterales</taxon>
        <taxon>Paracoccaceae</taxon>
        <taxon>Paracoccus</taxon>
    </lineage>
</organism>
<reference evidence="1 2" key="1">
    <citation type="submission" date="2021-01" db="EMBL/GenBank/DDBJ databases">
        <title>Biogeographic distribution of Paracoccus.</title>
        <authorList>
            <person name="Hollensteiner J."/>
            <person name="Leineberger J."/>
            <person name="Brinkhoff T."/>
            <person name="Daniel R."/>
        </authorList>
    </citation>
    <scope>NUCLEOTIDE SEQUENCE [LARGE SCALE GENOMIC DNA]</scope>
    <source>
        <strain evidence="1 2">DSM 18447</strain>
    </source>
</reference>
<protein>
    <recommendedName>
        <fullName evidence="3">Autotransporter outer membrane beta-barrel domain-containing protein</fullName>
    </recommendedName>
</protein>
<evidence type="ECO:0000313" key="2">
    <source>
        <dbReference type="Proteomes" id="UP001215549"/>
    </source>
</evidence>
<evidence type="ECO:0008006" key="3">
    <source>
        <dbReference type="Google" id="ProtNLM"/>
    </source>
</evidence>
<accession>A0ABY7S3G7</accession>
<dbReference type="Proteomes" id="UP001215549">
    <property type="component" value="Chromosome"/>
</dbReference>
<dbReference type="EMBL" id="CP067140">
    <property type="protein sequence ID" value="WCR01607.1"/>
    <property type="molecule type" value="Genomic_DNA"/>
</dbReference>
<keyword evidence="2" id="KW-1185">Reference proteome</keyword>
<name>A0ABY7S3G7_9RHOB</name>
<dbReference type="RefSeq" id="WP_076527015.1">
    <property type="nucleotide sequence ID" value="NZ_CP067140.1"/>
</dbReference>
<sequence>MIRYELVTSQARHRRTAFGVIVKPVSSRDRGAAVRRMVTCAALCLSLLFTSTAHAEEEFPGWYASMISGSDRLALYSAARAGIEDAIPQFIYRTGGMHRGVAPQVIARDIRARPILYYATNFNGGIPGTQINLGGLDFTIDEESRAKSGIAAGASVSGGLVASYRKGSLLRLSFGSSAEWLTGEGLRRQQLGVSACGQHHLGGWTWLDGCISAVRVWRSYDTHVSQQNISLGPTMIYTAGGMDQQLGLRATRQFHDDGPQNGLEADWIGAVPDLGAVSVGLEWAEVLEGENTSLRGLSLGLVRPADHHPVEFSLNYNETGGYRLAGKDREDRTVSLGLNMPLTEKFSLNAMIGRRNSTIAAYDESFWRFNVDLRDW</sequence>
<evidence type="ECO:0000313" key="1">
    <source>
        <dbReference type="EMBL" id="WCR01607.1"/>
    </source>
</evidence>
<proteinExistence type="predicted"/>
<gene>
    <name evidence="1" type="ORF">JHX88_11735</name>
</gene>